<accession>A0A2V3U036</accession>
<dbReference type="InterPro" id="IPR007214">
    <property type="entry name" value="YbaK/aa-tRNA-synth-assoc-dom"/>
</dbReference>
<dbReference type="Proteomes" id="UP000248021">
    <property type="component" value="Unassembled WGS sequence"/>
</dbReference>
<feature type="domain" description="YbaK/aminoacyl-tRNA synthetase-associated" evidence="1">
    <location>
        <begin position="39"/>
        <end position="156"/>
    </location>
</feature>
<dbReference type="InterPro" id="IPR036754">
    <property type="entry name" value="YbaK/aa-tRNA-synt-asso_dom_sf"/>
</dbReference>
<sequence length="167" mass="17479">MDMLSQDNASSPLPERARTVVAAAARLGLTLDVHTTTQTTRTAEEAALVHGVAVGAIVKSLIFEGAETGKPYLFLVSGQNRVNETGVTAILGEGLKRPNAARVRELTGFAIGGIPPFGHATDIATYIDQDLMAFDVVWAAAGTPFANFPIAPKDLVQALKAPLIAVT</sequence>
<proteinExistence type="predicted"/>
<reference evidence="2 3" key="1">
    <citation type="submission" date="2018-05" db="EMBL/GenBank/DDBJ databases">
        <title>Genomic Encyclopedia of Type Strains, Phase IV (KMG-IV): sequencing the most valuable type-strain genomes for metagenomic binning, comparative biology and taxonomic classification.</title>
        <authorList>
            <person name="Goeker M."/>
        </authorList>
    </citation>
    <scope>NUCLEOTIDE SEQUENCE [LARGE SCALE GENOMIC DNA]</scope>
    <source>
        <strain evidence="2 3">DSM 6462</strain>
    </source>
</reference>
<dbReference type="SUPFAM" id="SSF55826">
    <property type="entry name" value="YbaK/ProRS associated domain"/>
    <property type="match status" value="1"/>
</dbReference>
<keyword evidence="3" id="KW-1185">Reference proteome</keyword>
<dbReference type="GO" id="GO:0002161">
    <property type="term" value="F:aminoacyl-tRNA deacylase activity"/>
    <property type="evidence" value="ECO:0007669"/>
    <property type="project" value="InterPro"/>
</dbReference>
<evidence type="ECO:0000313" key="3">
    <source>
        <dbReference type="Proteomes" id="UP000248021"/>
    </source>
</evidence>
<dbReference type="Pfam" id="PF04073">
    <property type="entry name" value="tRNA_edit"/>
    <property type="match status" value="1"/>
</dbReference>
<protein>
    <submittedName>
        <fullName evidence="2">Prolyl-tRNA editing enzyme YbaK/EbsC (Cys-tRNA(Pro) deacylase)</fullName>
    </submittedName>
</protein>
<evidence type="ECO:0000313" key="2">
    <source>
        <dbReference type="EMBL" id="PXW55664.1"/>
    </source>
</evidence>
<organism evidence="2 3">
    <name type="scientific">Chelatococcus asaccharovorans</name>
    <dbReference type="NCBI Taxonomy" id="28210"/>
    <lineage>
        <taxon>Bacteria</taxon>
        <taxon>Pseudomonadati</taxon>
        <taxon>Pseudomonadota</taxon>
        <taxon>Alphaproteobacteria</taxon>
        <taxon>Hyphomicrobiales</taxon>
        <taxon>Chelatococcaceae</taxon>
        <taxon>Chelatococcus</taxon>
    </lineage>
</organism>
<dbReference type="PANTHER" id="PTHR30411:SF1">
    <property type="entry name" value="CYTOPLASMIC PROTEIN"/>
    <property type="match status" value="1"/>
</dbReference>
<dbReference type="CDD" id="cd04333">
    <property type="entry name" value="ProX_deacylase"/>
    <property type="match status" value="1"/>
</dbReference>
<comment type="caution">
    <text evidence="2">The sequence shown here is derived from an EMBL/GenBank/DDBJ whole genome shotgun (WGS) entry which is preliminary data.</text>
</comment>
<dbReference type="EMBL" id="QJJK01000009">
    <property type="protein sequence ID" value="PXW55664.1"/>
    <property type="molecule type" value="Genomic_DNA"/>
</dbReference>
<dbReference type="RefSeq" id="WP_245450020.1">
    <property type="nucleotide sequence ID" value="NZ_JAHBRY010000001.1"/>
</dbReference>
<dbReference type="Gene3D" id="3.90.960.10">
    <property type="entry name" value="YbaK/aminoacyl-tRNA synthetase-associated domain"/>
    <property type="match status" value="1"/>
</dbReference>
<dbReference type="PANTHER" id="PTHR30411">
    <property type="entry name" value="CYTOPLASMIC PROTEIN"/>
    <property type="match status" value="1"/>
</dbReference>
<evidence type="ECO:0000259" key="1">
    <source>
        <dbReference type="Pfam" id="PF04073"/>
    </source>
</evidence>
<gene>
    <name evidence="2" type="ORF">C7450_10972</name>
</gene>
<dbReference type="AlphaFoldDB" id="A0A2V3U036"/>
<name>A0A2V3U036_9HYPH</name>